<evidence type="ECO:0000313" key="2">
    <source>
        <dbReference type="Proteomes" id="UP000567179"/>
    </source>
</evidence>
<evidence type="ECO:0000313" key="1">
    <source>
        <dbReference type="EMBL" id="KAF5314929.1"/>
    </source>
</evidence>
<keyword evidence="2" id="KW-1185">Reference proteome</keyword>
<gene>
    <name evidence="1" type="ORF">D9619_007578</name>
</gene>
<dbReference type="Proteomes" id="UP000567179">
    <property type="component" value="Unassembled WGS sequence"/>
</dbReference>
<comment type="caution">
    <text evidence="1">The sequence shown here is derived from an EMBL/GenBank/DDBJ whole genome shotgun (WGS) entry which is preliminary data.</text>
</comment>
<proteinExistence type="predicted"/>
<accession>A0A8H5B1D9</accession>
<organism evidence="1 2">
    <name type="scientific">Psilocybe cf. subviscida</name>
    <dbReference type="NCBI Taxonomy" id="2480587"/>
    <lineage>
        <taxon>Eukaryota</taxon>
        <taxon>Fungi</taxon>
        <taxon>Dikarya</taxon>
        <taxon>Basidiomycota</taxon>
        <taxon>Agaricomycotina</taxon>
        <taxon>Agaricomycetes</taxon>
        <taxon>Agaricomycetidae</taxon>
        <taxon>Agaricales</taxon>
        <taxon>Agaricineae</taxon>
        <taxon>Strophariaceae</taxon>
        <taxon>Psilocybe</taxon>
    </lineage>
</organism>
<dbReference type="EMBL" id="JAACJJ010000043">
    <property type="protein sequence ID" value="KAF5314929.1"/>
    <property type="molecule type" value="Genomic_DNA"/>
</dbReference>
<sequence>MTTPTLPVELCYRVIQLSSDKVGLCSLALCCTSFRDEAQSELFRGPFLATTQQDCQFIASILSSPTRLGRMVRTYSVNNADHPSVEDVAAALRSMRNLKNLYVQAEQQTRVSTLFVTHYAFQLHIFTLNPIATGIVPATVFGFLYEQPALQRLTIYDHASEIRVNSFRDDPAWCPNLRYVTGGDVALKVGLGSKRPVRWLNWFNTIQSAPIITSSGLSTVVHFECTVYCDGEQDFSIFRHMTLLLHMDLKFLLEGNDNAHVQQLTFLTSVPPRLRYLSIWTVPPDYPNTERQSFVDTSKTARL</sequence>
<reference evidence="1 2" key="1">
    <citation type="journal article" date="2020" name="ISME J.">
        <title>Uncovering the hidden diversity of litter-decomposition mechanisms in mushroom-forming fungi.</title>
        <authorList>
            <person name="Floudas D."/>
            <person name="Bentzer J."/>
            <person name="Ahren D."/>
            <person name="Johansson T."/>
            <person name="Persson P."/>
            <person name="Tunlid A."/>
        </authorList>
    </citation>
    <scope>NUCLEOTIDE SEQUENCE [LARGE SCALE GENOMIC DNA]</scope>
    <source>
        <strain evidence="1 2">CBS 101986</strain>
    </source>
</reference>
<protein>
    <recommendedName>
        <fullName evidence="3">F-box domain-containing protein</fullName>
    </recommendedName>
</protein>
<dbReference type="OrthoDB" id="3130247at2759"/>
<evidence type="ECO:0008006" key="3">
    <source>
        <dbReference type="Google" id="ProtNLM"/>
    </source>
</evidence>
<name>A0A8H5B1D9_9AGAR</name>
<dbReference type="AlphaFoldDB" id="A0A8H5B1D9"/>